<dbReference type="EMBL" id="CAUYUJ010014565">
    <property type="protein sequence ID" value="CAK0843275.1"/>
    <property type="molecule type" value="Genomic_DNA"/>
</dbReference>
<feature type="compositionally biased region" description="Low complexity" evidence="1">
    <location>
        <begin position="93"/>
        <end position="111"/>
    </location>
</feature>
<dbReference type="Proteomes" id="UP001189429">
    <property type="component" value="Unassembled WGS sequence"/>
</dbReference>
<organism evidence="2 3">
    <name type="scientific">Prorocentrum cordatum</name>
    <dbReference type="NCBI Taxonomy" id="2364126"/>
    <lineage>
        <taxon>Eukaryota</taxon>
        <taxon>Sar</taxon>
        <taxon>Alveolata</taxon>
        <taxon>Dinophyceae</taxon>
        <taxon>Prorocentrales</taxon>
        <taxon>Prorocentraceae</taxon>
        <taxon>Prorocentrum</taxon>
    </lineage>
</organism>
<protein>
    <submittedName>
        <fullName evidence="2">Uncharacterized protein</fullName>
    </submittedName>
</protein>
<name>A0ABN9TDU9_9DINO</name>
<feature type="region of interest" description="Disordered" evidence="1">
    <location>
        <begin position="1"/>
        <end position="134"/>
    </location>
</feature>
<proteinExistence type="predicted"/>
<comment type="caution">
    <text evidence="2">The sequence shown here is derived from an EMBL/GenBank/DDBJ whole genome shotgun (WGS) entry which is preliminary data.</text>
</comment>
<feature type="non-terminal residue" evidence="2">
    <location>
        <position position="1"/>
    </location>
</feature>
<gene>
    <name evidence="2" type="ORF">PCOR1329_LOCUS37672</name>
</gene>
<sequence length="134" mass="13783">GRSRRRQRESGRAGPTAPAPLAGPPPAGPRAQRARGAGAEEARARCEKSAFGPDVPGVHNTRSSPGQEAGREEEAKRAGSCKGRGRRRRGEPLARGGRAPAAGLRRGATGRVELPPACSPPRCGAGASRLSRAP</sequence>
<evidence type="ECO:0000313" key="3">
    <source>
        <dbReference type="Proteomes" id="UP001189429"/>
    </source>
</evidence>
<feature type="compositionally biased region" description="Basic and acidic residues" evidence="1">
    <location>
        <begin position="38"/>
        <end position="48"/>
    </location>
</feature>
<evidence type="ECO:0000313" key="2">
    <source>
        <dbReference type="EMBL" id="CAK0843275.1"/>
    </source>
</evidence>
<reference evidence="2" key="1">
    <citation type="submission" date="2023-10" db="EMBL/GenBank/DDBJ databases">
        <authorList>
            <person name="Chen Y."/>
            <person name="Shah S."/>
            <person name="Dougan E. K."/>
            <person name="Thang M."/>
            <person name="Chan C."/>
        </authorList>
    </citation>
    <scope>NUCLEOTIDE SEQUENCE [LARGE SCALE GENOMIC DNA]</scope>
</reference>
<feature type="non-terminal residue" evidence="2">
    <location>
        <position position="134"/>
    </location>
</feature>
<evidence type="ECO:0000256" key="1">
    <source>
        <dbReference type="SAM" id="MobiDB-lite"/>
    </source>
</evidence>
<accession>A0ABN9TDU9</accession>
<keyword evidence="3" id="KW-1185">Reference proteome</keyword>
<feature type="compositionally biased region" description="Pro residues" evidence="1">
    <location>
        <begin position="17"/>
        <end position="28"/>
    </location>
</feature>